<dbReference type="PANTHER" id="PTHR32410">
    <property type="entry name" value="CYSTEINE/HISTIDINE-RICH C1 DOMAIN FAMILY PROTEIN"/>
    <property type="match status" value="1"/>
</dbReference>
<keyword evidence="3" id="KW-0812">Transmembrane</keyword>
<dbReference type="EMBL" id="CACVBM020001385">
    <property type="protein sequence ID" value="CAA7048298.1"/>
    <property type="molecule type" value="Genomic_DNA"/>
</dbReference>
<dbReference type="OrthoDB" id="1884766at2759"/>
<dbReference type="InterPro" id="IPR046349">
    <property type="entry name" value="C1-like_sf"/>
</dbReference>
<evidence type="ECO:0000313" key="6">
    <source>
        <dbReference type="Proteomes" id="UP000467841"/>
    </source>
</evidence>
<evidence type="ECO:0000259" key="4">
    <source>
        <dbReference type="Pfam" id="PF03107"/>
    </source>
</evidence>
<feature type="transmembrane region" description="Helical" evidence="3">
    <location>
        <begin position="6"/>
        <end position="30"/>
    </location>
</feature>
<name>A0A6D2KKV6_9BRAS</name>
<accession>A0A6D2KKV6</accession>
<feature type="domain" description="DC1" evidence="4">
    <location>
        <begin position="358"/>
        <end position="408"/>
    </location>
</feature>
<sequence>MNCLGSVVRAFGVLVLSHAAYSTILYIGWLKITEKEFSEPPMSVVLELIVGLFLYMWPALTSPRKSLPVLEDSDENSSEDSEHQYISLCPQVIVSLSGDKFEEKIDDQGLACRPAYEKRECDSDRCEFIGTTHFRCPTCNGENHQEFQKAPLEIKHHLHRKHFLQLVLSDTHFLFVQTRECYCCAEDLEKVFYYCSACDFAINIACVEKPPLLAIDHEKWHEHPLALFPRRTSLSCNVCALVHLSCPIYMCPPCDFVIHQKCISLPRVIRISRHPHRISFTPSFDLGDWSCRVCQRKIDNEYGGYSCIKNGCLYAAHSRCATQSNVWDGIELEGVPEEIEEEVVEPFVRISDGIIQHFLHDHHHLRLDDSTCGDYDENKQCQACVTPIYFGSFYSCMKCDFILHEECANLSRKMHHPIHPHLLNLLGGYENAMKNKDSCSACPSFCTAGFFYKCSEKECKFQLHVQCATISEPLVHESHEHPLFLTSKPDEHRQCCVCRYSTTAYTSETFNCIECDFALCFVCATLPQRVMYKHDKHMLTLSYGKETSTATYWCEVCEGKVNPKERFYTCEELCCVTLHIECLIGKDLYMKPGLSCVYHNRKIGSKRAVKGAASSVDVGNNKRKRVDEKPKKVSAEERTALKAREAARKRVEDKEKSLLGLYNRPF</sequence>
<feature type="region of interest" description="Disordered" evidence="2">
    <location>
        <begin position="617"/>
        <end position="638"/>
    </location>
</feature>
<dbReference type="Proteomes" id="UP000467841">
    <property type="component" value="Unassembled WGS sequence"/>
</dbReference>
<feature type="domain" description="DC1" evidence="4">
    <location>
        <begin position="533"/>
        <end position="582"/>
    </location>
</feature>
<dbReference type="InterPro" id="IPR053192">
    <property type="entry name" value="Vacuole_Formation_Reg"/>
</dbReference>
<evidence type="ECO:0000313" key="5">
    <source>
        <dbReference type="EMBL" id="CAA7048298.1"/>
    </source>
</evidence>
<feature type="domain" description="DC1" evidence="4">
    <location>
        <begin position="478"/>
        <end position="524"/>
    </location>
</feature>
<dbReference type="SUPFAM" id="SSF57889">
    <property type="entry name" value="Cysteine-rich domain"/>
    <property type="match status" value="3"/>
</dbReference>
<keyword evidence="1" id="KW-0677">Repeat</keyword>
<feature type="compositionally biased region" description="Basic and acidic residues" evidence="2">
    <location>
        <begin position="625"/>
        <end position="638"/>
    </location>
</feature>
<gene>
    <name evidence="5" type="ORF">MERR_LOCUS35533</name>
</gene>
<dbReference type="Pfam" id="PF03107">
    <property type="entry name" value="C1_2"/>
    <property type="match status" value="6"/>
</dbReference>
<feature type="domain" description="DC1" evidence="4">
    <location>
        <begin position="219"/>
        <end position="263"/>
    </location>
</feature>
<evidence type="ECO:0000256" key="1">
    <source>
        <dbReference type="ARBA" id="ARBA00022737"/>
    </source>
</evidence>
<dbReference type="InterPro" id="IPR004146">
    <property type="entry name" value="DC1"/>
</dbReference>
<evidence type="ECO:0000256" key="2">
    <source>
        <dbReference type="SAM" id="MobiDB-lite"/>
    </source>
</evidence>
<feature type="domain" description="DC1" evidence="4">
    <location>
        <begin position="417"/>
        <end position="468"/>
    </location>
</feature>
<keyword evidence="6" id="KW-1185">Reference proteome</keyword>
<organism evidence="5 6">
    <name type="scientific">Microthlaspi erraticum</name>
    <dbReference type="NCBI Taxonomy" id="1685480"/>
    <lineage>
        <taxon>Eukaryota</taxon>
        <taxon>Viridiplantae</taxon>
        <taxon>Streptophyta</taxon>
        <taxon>Embryophyta</taxon>
        <taxon>Tracheophyta</taxon>
        <taxon>Spermatophyta</taxon>
        <taxon>Magnoliopsida</taxon>
        <taxon>eudicotyledons</taxon>
        <taxon>Gunneridae</taxon>
        <taxon>Pentapetalae</taxon>
        <taxon>rosids</taxon>
        <taxon>malvids</taxon>
        <taxon>Brassicales</taxon>
        <taxon>Brassicaceae</taxon>
        <taxon>Coluteocarpeae</taxon>
        <taxon>Microthlaspi</taxon>
    </lineage>
</organism>
<dbReference type="PANTHER" id="PTHR32410:SF153">
    <property type="entry name" value="CHP-RICH ZINC FINGER PROTEIN-LIKE-RELATED"/>
    <property type="match status" value="1"/>
</dbReference>
<dbReference type="AlphaFoldDB" id="A0A6D2KKV6"/>
<proteinExistence type="predicted"/>
<keyword evidence="3" id="KW-1133">Transmembrane helix</keyword>
<reference evidence="5" key="1">
    <citation type="submission" date="2020-01" db="EMBL/GenBank/DDBJ databases">
        <authorList>
            <person name="Mishra B."/>
        </authorList>
    </citation>
    <scope>NUCLEOTIDE SEQUENCE [LARGE SCALE GENOMIC DNA]</scope>
</reference>
<feature type="domain" description="DC1" evidence="4">
    <location>
        <begin position="273"/>
        <end position="321"/>
    </location>
</feature>
<comment type="caution">
    <text evidence="5">The sequence shown here is derived from an EMBL/GenBank/DDBJ whole genome shotgun (WGS) entry which is preliminary data.</text>
</comment>
<protein>
    <recommendedName>
        <fullName evidence="4">DC1 domain-containing protein</fullName>
    </recommendedName>
</protein>
<evidence type="ECO:0000256" key="3">
    <source>
        <dbReference type="SAM" id="Phobius"/>
    </source>
</evidence>
<keyword evidence="3" id="KW-0472">Membrane</keyword>